<dbReference type="PATRIC" id="fig|1341156.4.peg.2092"/>
<protein>
    <submittedName>
        <fullName evidence="2">Uncharacterized protein</fullName>
    </submittedName>
</protein>
<evidence type="ECO:0000313" key="3">
    <source>
        <dbReference type="Proteomes" id="UP000021369"/>
    </source>
</evidence>
<evidence type="ECO:0000313" key="1">
    <source>
        <dbReference type="EMBL" id="EXM38354.1"/>
    </source>
</evidence>
<dbReference type="AlphaFoldDB" id="A0A011WP76"/>
<keyword evidence="3" id="KW-1185">Reference proteome</keyword>
<sequence>MEEYSVKLKKLTDGTFYNAVVTEEDNGEVLKFKAEIGGRNYVGGDEDYYTAFRKLRDVLLTAGYGMCCAGAMVNALQSGMMAGSDRVYLVRTGEKPSVKDAAGIFDPADLEIFPDSKAQEIYTERFFDSI</sequence>
<dbReference type="RefSeq" id="WP_037288031.1">
    <property type="nucleotide sequence ID" value="NZ_JEOB01000003.1"/>
</dbReference>
<dbReference type="EMBL" id="JEOB01000004">
    <property type="protein sequence ID" value="EXM38354.1"/>
    <property type="molecule type" value="Genomic_DNA"/>
</dbReference>
<comment type="caution">
    <text evidence="2">The sequence shown here is derived from an EMBL/GenBank/DDBJ whole genome shotgun (WGS) entry which is preliminary data.</text>
</comment>
<dbReference type="EMBL" id="JEOB01000003">
    <property type="protein sequence ID" value="EXM38825.1"/>
    <property type="molecule type" value="Genomic_DNA"/>
</dbReference>
<gene>
    <name evidence="2" type="ORF">RASY3_10740</name>
    <name evidence="1" type="ORF">RASY3_19430</name>
</gene>
<proteinExistence type="predicted"/>
<dbReference type="OrthoDB" id="2081579at2"/>
<name>A0A011WP76_RUMAL</name>
<evidence type="ECO:0000313" key="2">
    <source>
        <dbReference type="EMBL" id="EXM38825.1"/>
    </source>
</evidence>
<reference evidence="2 3" key="1">
    <citation type="submission" date="2013-06" db="EMBL/GenBank/DDBJ databases">
        <title>Rumen cellulosomics: divergent fiber-degrading strategies revealed by comparative genome-wide analysis of six Ruminococcal strains.</title>
        <authorList>
            <person name="Dassa B."/>
            <person name="Borovok I."/>
            <person name="Lamed R."/>
            <person name="Flint H."/>
            <person name="Yeoman C.J."/>
            <person name="White B."/>
            <person name="Bayer E.A."/>
        </authorList>
    </citation>
    <scope>NUCLEOTIDE SEQUENCE [LARGE SCALE GENOMIC DNA]</scope>
    <source>
        <strain evidence="2 3">SY3</strain>
    </source>
</reference>
<dbReference type="Proteomes" id="UP000021369">
    <property type="component" value="Unassembled WGS sequence"/>
</dbReference>
<accession>A0A011WP76</accession>
<organism evidence="2 3">
    <name type="scientific">Ruminococcus albus SY3</name>
    <dbReference type="NCBI Taxonomy" id="1341156"/>
    <lineage>
        <taxon>Bacteria</taxon>
        <taxon>Bacillati</taxon>
        <taxon>Bacillota</taxon>
        <taxon>Clostridia</taxon>
        <taxon>Eubacteriales</taxon>
        <taxon>Oscillospiraceae</taxon>
        <taxon>Ruminococcus</taxon>
    </lineage>
</organism>